<comment type="caution">
    <text evidence="1">The sequence shown here is derived from an EMBL/GenBank/DDBJ whole genome shotgun (WGS) entry which is preliminary data.</text>
</comment>
<keyword evidence="2" id="KW-1185">Reference proteome</keyword>
<name>A0A811U655_CERCA</name>
<reference evidence="1" key="1">
    <citation type="submission" date="2020-11" db="EMBL/GenBank/DDBJ databases">
        <authorList>
            <person name="Whitehead M."/>
        </authorList>
    </citation>
    <scope>NUCLEOTIDE SEQUENCE</scope>
    <source>
        <strain evidence="1">EGII</strain>
    </source>
</reference>
<evidence type="ECO:0000313" key="2">
    <source>
        <dbReference type="Proteomes" id="UP000606786"/>
    </source>
</evidence>
<feature type="non-terminal residue" evidence="1">
    <location>
        <position position="62"/>
    </location>
</feature>
<protein>
    <submittedName>
        <fullName evidence="1">(Mediterranean fruit fly) hypothetical protein</fullName>
    </submittedName>
</protein>
<proteinExistence type="predicted"/>
<evidence type="ECO:0000313" key="1">
    <source>
        <dbReference type="EMBL" id="CAD6994339.1"/>
    </source>
</evidence>
<dbReference type="EMBL" id="CAJHJT010000001">
    <property type="protein sequence ID" value="CAD6994339.1"/>
    <property type="molecule type" value="Genomic_DNA"/>
</dbReference>
<dbReference type="AlphaFoldDB" id="A0A811U655"/>
<accession>A0A811U655</accession>
<organism evidence="1 2">
    <name type="scientific">Ceratitis capitata</name>
    <name type="common">Mediterranean fruit fly</name>
    <name type="synonym">Tephritis capitata</name>
    <dbReference type="NCBI Taxonomy" id="7213"/>
    <lineage>
        <taxon>Eukaryota</taxon>
        <taxon>Metazoa</taxon>
        <taxon>Ecdysozoa</taxon>
        <taxon>Arthropoda</taxon>
        <taxon>Hexapoda</taxon>
        <taxon>Insecta</taxon>
        <taxon>Pterygota</taxon>
        <taxon>Neoptera</taxon>
        <taxon>Endopterygota</taxon>
        <taxon>Diptera</taxon>
        <taxon>Brachycera</taxon>
        <taxon>Muscomorpha</taxon>
        <taxon>Tephritoidea</taxon>
        <taxon>Tephritidae</taxon>
        <taxon>Ceratitis</taxon>
        <taxon>Ceratitis</taxon>
    </lineage>
</organism>
<gene>
    <name evidence="1" type="ORF">CCAP1982_LOCUS3095</name>
</gene>
<sequence length="62" mass="7188">MNGQTWAFFDTLGYSYSMLLGMSRHSVEYLRESVIGFQSKEIKSNKIDDCTISNIRLSSRKF</sequence>
<dbReference type="Proteomes" id="UP000606786">
    <property type="component" value="Unassembled WGS sequence"/>
</dbReference>